<evidence type="ECO:0000256" key="1">
    <source>
        <dbReference type="ARBA" id="ARBA00023239"/>
    </source>
</evidence>
<feature type="region of interest" description="3-hexulose-6-phosphate synthase" evidence="7">
    <location>
        <begin position="163"/>
        <end position="394"/>
    </location>
</feature>
<dbReference type="GO" id="GO:0016836">
    <property type="term" value="F:hydro-lyase activity"/>
    <property type="evidence" value="ECO:0007669"/>
    <property type="project" value="UniProtKB-UniRule"/>
</dbReference>
<dbReference type="GO" id="GO:0019854">
    <property type="term" value="P:L-ascorbic acid catabolic process"/>
    <property type="evidence" value="ECO:0007669"/>
    <property type="project" value="TreeGrafter"/>
</dbReference>
<keyword evidence="2 7" id="KW-0511">Multifunctional enzyme</keyword>
<dbReference type="EC" id="4.2.1.147" evidence="7"/>
<dbReference type="Pfam" id="PF00215">
    <property type="entry name" value="OMPdecase"/>
    <property type="match status" value="1"/>
</dbReference>
<reference evidence="9 10" key="1">
    <citation type="journal article" date="2015" name="Appl. Environ. Microbiol.">
        <title>The Geoglobus acetivorans genome: Fe(III) reduction, acetate utilization, autotrophic growth, and degradation of aromatic compounds in a hyperthermophilic archaeon.</title>
        <authorList>
            <person name="Mardanov A.V."/>
            <person name="Slododkina G.B."/>
            <person name="Slobodkin A.I."/>
            <person name="Beletsky A.V."/>
            <person name="Gavrilov S.N."/>
            <person name="Kublanov I.V."/>
            <person name="Bonch-Osmolovskaya E.A."/>
            <person name="Skryabin K.G."/>
            <person name="Ravin N.V."/>
        </authorList>
    </citation>
    <scope>NUCLEOTIDE SEQUENCE [LARGE SCALE GENOMIC DNA]</scope>
    <source>
        <strain evidence="9 10">SBH6</strain>
    </source>
</reference>
<dbReference type="InterPro" id="IPR001754">
    <property type="entry name" value="OMPdeCOase_dom"/>
</dbReference>
<dbReference type="GO" id="GO:0043801">
    <property type="term" value="F:hexulose-6-phosphate synthase activity"/>
    <property type="evidence" value="ECO:0007669"/>
    <property type="project" value="UniProtKB-UniRule"/>
</dbReference>
<gene>
    <name evidence="7" type="primary">fae-hps</name>
    <name evidence="9" type="ORF">GACE_2158</name>
</gene>
<protein>
    <recommendedName>
        <fullName evidence="7">Bifunctional enzyme Fae/Hps</fullName>
    </recommendedName>
    <domain>
        <recommendedName>
            <fullName evidence="7">5,6,7,8-tetrahydromethanopterin hydro-lyase</fullName>
            <ecNumber evidence="7">4.2.1.147</ecNumber>
        </recommendedName>
        <alternativeName>
            <fullName evidence="7">Formaldehyde-activating enzyme</fullName>
            <shortName evidence="7">Fae</shortName>
        </alternativeName>
    </domain>
    <domain>
        <recommendedName>
            <fullName evidence="7">3-hexulose-6-phosphate synthase</fullName>
            <shortName evidence="7">HPS</shortName>
            <ecNumber evidence="7">4.1.2.43</ecNumber>
        </recommendedName>
        <alternativeName>
            <fullName evidence="7">D-arabino-3-hexulose-6-phosphate formaldehyde lyase</fullName>
        </alternativeName>
    </domain>
</protein>
<dbReference type="InterPro" id="IPR041710">
    <property type="entry name" value="HPS/KGPDC"/>
</dbReference>
<dbReference type="PANTHER" id="PTHR35039">
    <property type="entry name" value="3-KETO-L-GULONATE-6-PHOSPHATE DECARBOXYLASE SGBH-RELATED"/>
    <property type="match status" value="1"/>
</dbReference>
<feature type="binding site" evidence="7">
    <location>
        <position position="49"/>
    </location>
    <ligand>
        <name>substrate</name>
    </ligand>
</feature>
<dbReference type="UniPathway" id="UPA00293"/>
<dbReference type="SMART" id="SM00934">
    <property type="entry name" value="OMPdecase"/>
    <property type="match status" value="1"/>
</dbReference>
<dbReference type="SUPFAM" id="SSF51366">
    <property type="entry name" value="Ribulose-phoshate binding barrel"/>
    <property type="match status" value="1"/>
</dbReference>
<comment type="catalytic activity">
    <reaction evidence="4 7">
        <text>5,6,7,8-tetrahydromethanopterin + formaldehyde = 5,10-methylenetetrahydromethanopterin + H2O</text>
        <dbReference type="Rhea" id="RHEA:24678"/>
        <dbReference type="ChEBI" id="CHEBI:15377"/>
        <dbReference type="ChEBI" id="CHEBI:16842"/>
        <dbReference type="ChEBI" id="CHEBI:57818"/>
        <dbReference type="ChEBI" id="CHEBI:58103"/>
        <dbReference type="EC" id="4.2.1.147"/>
    </reaction>
</comment>
<sequence length="394" mass="43500">MEYRIGEALVGTGNEVAHIDLMIGTKDSPVGEAFANALSQLSAGHTPLLAVLRPNLITKPPAVIIPKVTVKDMFQAELIFGPAQMAVAKAISDAVEEGIIPKDMVEDYLVIVSVFIHPKARNKEKVFYYNYSATKLAIKRAMSSFPDVDTVLYEKDRSFHPFAGRKLTKLWDPPYLQIAIDIPDLNEVQRVLRYIPDSDHIIFEVGTPLAKRHGAEVILKLREERPDAFFVLDLKTLDTGNLEARMAVDATANAVVISGLAPINTIKKAINEAQKLGIYCVVDMLNVEDPVSRLDRIVEAGVKPDVVELHRAIDSEHEEPPWKFAKPIKERHNVLVAVAGGIRPENVEAAISGGADILVVGRAITRARDIEGAARRFLASMKPDTDQFRVMTDF</sequence>
<name>A0A0A7GGL8_GEOAI</name>
<dbReference type="EC" id="4.1.2.43" evidence="7"/>
<dbReference type="GO" id="GO:0004590">
    <property type="term" value="F:orotidine-5'-phosphate decarboxylase activity"/>
    <property type="evidence" value="ECO:0007669"/>
    <property type="project" value="InterPro"/>
</dbReference>
<dbReference type="GO" id="GO:0006207">
    <property type="term" value="P:'de novo' pyrimidine nucleobase biosynthetic process"/>
    <property type="evidence" value="ECO:0007669"/>
    <property type="project" value="InterPro"/>
</dbReference>
<evidence type="ECO:0000256" key="4">
    <source>
        <dbReference type="ARBA" id="ARBA00052457"/>
    </source>
</evidence>
<dbReference type="CDD" id="cd04726">
    <property type="entry name" value="KGPDC_HPS"/>
    <property type="match status" value="1"/>
</dbReference>
<dbReference type="NCBIfam" id="TIGR03126">
    <property type="entry name" value="one_C_fae"/>
    <property type="match status" value="1"/>
</dbReference>
<organism evidence="9 10">
    <name type="scientific">Geoglobus acetivorans</name>
    <dbReference type="NCBI Taxonomy" id="565033"/>
    <lineage>
        <taxon>Archaea</taxon>
        <taxon>Methanobacteriati</taxon>
        <taxon>Methanobacteriota</taxon>
        <taxon>Archaeoglobi</taxon>
        <taxon>Archaeoglobales</taxon>
        <taxon>Archaeoglobaceae</taxon>
        <taxon>Geoglobus</taxon>
    </lineage>
</organism>
<dbReference type="GO" id="GO:0016051">
    <property type="term" value="P:carbohydrate biosynthetic process"/>
    <property type="evidence" value="ECO:0007669"/>
    <property type="project" value="UniProtKB-UniRule"/>
</dbReference>
<evidence type="ECO:0000313" key="9">
    <source>
        <dbReference type="EMBL" id="AIY91179.1"/>
    </source>
</evidence>
<evidence type="ECO:0000256" key="5">
    <source>
        <dbReference type="ARBA" id="ARBA00056998"/>
    </source>
</evidence>
<dbReference type="Gene3D" id="3.30.230.60">
    <property type="entry name" value="Formaldehyde-activating enzyme"/>
    <property type="match status" value="1"/>
</dbReference>
<feature type="binding site" evidence="7">
    <location>
        <position position="67"/>
    </location>
    <ligand>
        <name>substrate</name>
    </ligand>
</feature>
<comment type="similarity">
    <text evidence="7">In the C-terminal section; belongs to the HPS/KGPDC family. HPS subfamily.</text>
</comment>
<dbReference type="InterPro" id="IPR014826">
    <property type="entry name" value="HCHO-activating_enzyme"/>
</dbReference>
<dbReference type="GO" id="GO:0033982">
    <property type="term" value="F:3-dehydro-L-gulonate-6-phosphate decarboxylase activity"/>
    <property type="evidence" value="ECO:0007669"/>
    <property type="project" value="TreeGrafter"/>
</dbReference>
<comment type="similarity">
    <text evidence="7">In the N-terminal section; belongs to the formaldehyde-activating enzyme family.</text>
</comment>
<dbReference type="InterPro" id="IPR011060">
    <property type="entry name" value="RibuloseP-bd_barrel"/>
</dbReference>
<evidence type="ECO:0000313" key="10">
    <source>
        <dbReference type="Proteomes" id="UP000030624"/>
    </source>
</evidence>
<dbReference type="InterPro" id="IPR037075">
    <property type="entry name" value="HCHO-activating_enzyme_sf"/>
</dbReference>
<dbReference type="RefSeq" id="WP_048093300.1">
    <property type="nucleotide sequence ID" value="NZ_CP009552.1"/>
</dbReference>
<evidence type="ECO:0000256" key="3">
    <source>
        <dbReference type="ARBA" id="ARBA00023277"/>
    </source>
</evidence>
<comment type="function">
    <text evidence="5 7">Catalyzes the condensation of formaldehyde with tetrahydromethanopterin (H(4)MPT) to 5,10-methylenetetrahydromethanopterin.</text>
</comment>
<dbReference type="AlphaFoldDB" id="A0A0A7GGL8"/>
<evidence type="ECO:0000259" key="8">
    <source>
        <dbReference type="SMART" id="SM00934"/>
    </source>
</evidence>
<dbReference type="InterPro" id="IPR020868">
    <property type="entry name" value="Fae/Hps"/>
</dbReference>
<feature type="binding site" evidence="7">
    <location>
        <position position="20"/>
    </location>
    <ligand>
        <name>substrate</name>
    </ligand>
</feature>
<evidence type="ECO:0000256" key="2">
    <source>
        <dbReference type="ARBA" id="ARBA00023268"/>
    </source>
</evidence>
<dbReference type="Gene3D" id="3.20.20.70">
    <property type="entry name" value="Aldolase class I"/>
    <property type="match status" value="1"/>
</dbReference>
<dbReference type="STRING" id="565033.GACE_2158"/>
<feature type="region of interest" description="Formaldehyde-activating enzyme" evidence="7">
    <location>
        <begin position="1"/>
        <end position="162"/>
    </location>
</feature>
<dbReference type="KEGG" id="gac:GACE_2158"/>
<feature type="binding site" evidence="7">
    <location>
        <position position="84"/>
    </location>
    <ligand>
        <name>substrate</name>
    </ligand>
</feature>
<keyword evidence="3 7" id="KW-0119">Carbohydrate metabolism</keyword>
<dbReference type="InterPro" id="IPR013785">
    <property type="entry name" value="Aldolase_TIM"/>
</dbReference>
<dbReference type="Pfam" id="PF08714">
    <property type="entry name" value="Fae"/>
    <property type="match status" value="1"/>
</dbReference>
<feature type="active site" description="Proton donor" evidence="7">
    <location>
        <position position="18"/>
    </location>
</feature>
<dbReference type="PANTHER" id="PTHR35039:SF3">
    <property type="entry name" value="3-KETO-L-GULONATE-6-PHOSPHATE DECARBOXYLASE SGBH-RELATED"/>
    <property type="match status" value="1"/>
</dbReference>
<dbReference type="Proteomes" id="UP000030624">
    <property type="component" value="Chromosome"/>
</dbReference>
<keyword evidence="1 7" id="KW-0456">Lyase</keyword>
<dbReference type="InterPro" id="IPR020568">
    <property type="entry name" value="Ribosomal_Su5_D2-typ_SF"/>
</dbReference>
<proteinExistence type="inferred from homology"/>
<evidence type="ECO:0000256" key="6">
    <source>
        <dbReference type="ARBA" id="ARBA00061519"/>
    </source>
</evidence>
<dbReference type="HOGENOM" id="CLU_701335_0_0_2"/>
<dbReference type="EMBL" id="CP009552">
    <property type="protein sequence ID" value="AIY91179.1"/>
    <property type="molecule type" value="Genomic_DNA"/>
</dbReference>
<dbReference type="eggNOG" id="arCOG00103">
    <property type="taxonomic scope" value="Archaea"/>
</dbReference>
<accession>A0A0A7GGL8</accession>
<comment type="pathway">
    <text evidence="7">Carbohydrate biosynthesis; D-ribose 5-phosphate biosynthesis.</text>
</comment>
<feature type="binding site" evidence="7">
    <location>
        <position position="69"/>
    </location>
    <ligand>
        <name>substrate</name>
    </ligand>
</feature>
<comment type="function">
    <text evidence="7">Catalyzes the reversible formation of ribulose-5-phosphate and formaldehyde from 3-hexulose-6-phosphate.</text>
</comment>
<dbReference type="GeneID" id="24798722"/>
<dbReference type="SUPFAM" id="SSF54211">
    <property type="entry name" value="Ribosomal protein S5 domain 2-like"/>
    <property type="match status" value="1"/>
</dbReference>
<dbReference type="GO" id="GO:0016840">
    <property type="term" value="F:carbon-nitrogen lyase activity"/>
    <property type="evidence" value="ECO:0007669"/>
    <property type="project" value="InterPro"/>
</dbReference>
<feature type="domain" description="Orotidine 5'-phosphate decarboxylase" evidence="8">
    <location>
        <begin position="175"/>
        <end position="377"/>
    </location>
</feature>
<dbReference type="NCBIfam" id="NF009833">
    <property type="entry name" value="PRK13307.1"/>
    <property type="match status" value="1"/>
</dbReference>
<comment type="catalytic activity">
    <reaction evidence="7">
        <text>D-ribulose 5-phosphate + formaldehyde = D-arabino-hex-3-ulose 6-phosphate</text>
        <dbReference type="Rhea" id="RHEA:25201"/>
        <dbReference type="ChEBI" id="CHEBI:16842"/>
        <dbReference type="ChEBI" id="CHEBI:58121"/>
        <dbReference type="ChEBI" id="CHEBI:58542"/>
        <dbReference type="EC" id="4.1.2.43"/>
    </reaction>
</comment>
<comment type="similarity">
    <text evidence="6">Belongs to the formaldehyde-activating enzyme family.</text>
</comment>
<evidence type="ECO:0000256" key="7">
    <source>
        <dbReference type="HAMAP-Rule" id="MF_01268"/>
    </source>
</evidence>
<dbReference type="HAMAP" id="MF_01268">
    <property type="entry name" value="Fae_Hps"/>
    <property type="match status" value="1"/>
</dbReference>
<dbReference type="FunFam" id="3.30.230.60:FF:000001">
    <property type="entry name" value="5,6,7,8-tetrahydromethanopterin hydro-lyase"/>
    <property type="match status" value="1"/>
</dbReference>